<sequence>MLATVSLLVDRVVGDPRILPHPVVLMGNVTRFMERRLNKWQSDRARALQMKGVLLTLMVTGGSFVITSWTCMIAAAVSPLLGIFVNIWLISTTIAWKGLNRAGREVYTALTTRDLDAGRKAVSMIVGRDSAQMNESEVVRATVETLAENVVDAIVSPVFFAMLGGAPLAMAYRAVNTLDSMVGYKNDRYRAFGWASARLDDVLNYLPARATVLLLYFALLRDRRSANSAWRVMCRDARKHPSPNSGFPESMVAGGLSIQLGGLNYYDGVPSHRAQMGDPFRSLTPERILETVRLVAKTGWLLFSVAGLITLLVAGYLNRT</sequence>
<keyword evidence="6 9" id="KW-0812">Transmembrane</keyword>
<keyword evidence="13" id="KW-1185">Reference proteome</keyword>
<keyword evidence="5 9" id="KW-0169">Cobalamin biosynthesis</keyword>
<dbReference type="GO" id="GO:0005886">
    <property type="term" value="C:plasma membrane"/>
    <property type="evidence" value="ECO:0007669"/>
    <property type="project" value="UniProtKB-SubCell"/>
</dbReference>
<keyword evidence="7 9" id="KW-1133">Transmembrane helix</keyword>
<keyword evidence="4 9" id="KW-1003">Cell membrane</keyword>
<dbReference type="HAMAP" id="MF_00024">
    <property type="entry name" value="CobD_CbiB"/>
    <property type="match status" value="1"/>
</dbReference>
<reference evidence="10 12" key="1">
    <citation type="submission" date="2016-02" db="EMBL/GenBank/DDBJ databases">
        <title>Draft genome sequence of Acidibacillus ferrooxidans SLC66.</title>
        <authorList>
            <person name="Oliveira G."/>
            <person name="Nancucheo I."/>
            <person name="Dall'Agnol H."/>
            <person name="Johnson B."/>
            <person name="Oliveira R."/>
            <person name="Nunes G.L."/>
            <person name="Tzotzos G."/>
            <person name="Orellana S.C."/>
            <person name="Salim A.C."/>
            <person name="Araujo F.M."/>
        </authorList>
    </citation>
    <scope>NUCLEOTIDE SEQUENCE [LARGE SCALE GENOMIC DNA]</scope>
    <source>
        <strain evidence="10 12">SLC66</strain>
    </source>
</reference>
<accession>A0A162T244</accession>
<evidence type="ECO:0000313" key="13">
    <source>
        <dbReference type="Proteomes" id="UP000190229"/>
    </source>
</evidence>
<proteinExistence type="inferred from homology"/>
<reference evidence="11 13" key="2">
    <citation type="submission" date="2017-02" db="EMBL/GenBank/DDBJ databases">
        <title>Draft genome of Acidibacillus ferrooxidans Huett2.</title>
        <authorList>
            <person name="Schopf S."/>
        </authorList>
    </citation>
    <scope>NUCLEOTIDE SEQUENCE [LARGE SCALE GENOMIC DNA]</scope>
    <source>
        <strain evidence="11 13">Huett2</strain>
    </source>
</reference>
<dbReference type="GO" id="GO:0009236">
    <property type="term" value="P:cobalamin biosynthetic process"/>
    <property type="evidence" value="ECO:0007669"/>
    <property type="project" value="UniProtKB-UniRule"/>
</dbReference>
<gene>
    <name evidence="9" type="primary">cobD</name>
    <name evidence="10" type="ORF">AYW79_11215</name>
    <name evidence="11" type="ORF">B2M26_05685</name>
</gene>
<dbReference type="Proteomes" id="UP000190229">
    <property type="component" value="Unassembled WGS sequence"/>
</dbReference>
<dbReference type="EMBL" id="LSUQ01000040">
    <property type="protein sequence ID" value="OAG93332.1"/>
    <property type="molecule type" value="Genomic_DNA"/>
</dbReference>
<evidence type="ECO:0000256" key="9">
    <source>
        <dbReference type="HAMAP-Rule" id="MF_00024"/>
    </source>
</evidence>
<evidence type="ECO:0000313" key="10">
    <source>
        <dbReference type="EMBL" id="OAG93332.1"/>
    </source>
</evidence>
<name>A0A162T244_9BACL</name>
<comment type="function">
    <text evidence="9">Converts cobyric acid to cobinamide by the addition of aminopropanol on the F carboxylic group.</text>
</comment>
<dbReference type="PANTHER" id="PTHR34308:SF1">
    <property type="entry name" value="COBALAMIN BIOSYNTHESIS PROTEIN CBIB"/>
    <property type="match status" value="1"/>
</dbReference>
<dbReference type="STRING" id="1765683.B2M26_05685"/>
<evidence type="ECO:0000256" key="3">
    <source>
        <dbReference type="ARBA" id="ARBA00006263"/>
    </source>
</evidence>
<feature type="transmembrane region" description="Helical" evidence="9">
    <location>
        <begin position="299"/>
        <end position="317"/>
    </location>
</feature>
<evidence type="ECO:0000313" key="11">
    <source>
        <dbReference type="EMBL" id="OPG16648.1"/>
    </source>
</evidence>
<evidence type="ECO:0000256" key="8">
    <source>
        <dbReference type="ARBA" id="ARBA00023136"/>
    </source>
</evidence>
<dbReference type="Pfam" id="PF03186">
    <property type="entry name" value="CobD_Cbib"/>
    <property type="match status" value="1"/>
</dbReference>
<dbReference type="Proteomes" id="UP000077421">
    <property type="component" value="Unassembled WGS sequence"/>
</dbReference>
<organism evidence="10 12">
    <name type="scientific">Ferroacidibacillus organovorans</name>
    <dbReference type="NCBI Taxonomy" id="1765683"/>
    <lineage>
        <taxon>Bacteria</taxon>
        <taxon>Bacillati</taxon>
        <taxon>Bacillota</taxon>
        <taxon>Bacilli</taxon>
        <taxon>Bacillales</taxon>
        <taxon>Alicyclobacillaceae</taxon>
        <taxon>Ferroacidibacillus</taxon>
    </lineage>
</organism>
<comment type="pathway">
    <text evidence="2 9">Cofactor biosynthesis; adenosylcobalamin biosynthesis.</text>
</comment>
<feature type="transmembrane region" description="Helical" evidence="9">
    <location>
        <begin position="150"/>
        <end position="172"/>
    </location>
</feature>
<feature type="transmembrane region" description="Helical" evidence="9">
    <location>
        <begin position="81"/>
        <end position="99"/>
    </location>
</feature>
<dbReference type="NCBIfam" id="TIGR00380">
    <property type="entry name" value="cobal_cbiB"/>
    <property type="match status" value="1"/>
</dbReference>
<comment type="caution">
    <text evidence="10">The sequence shown here is derived from an EMBL/GenBank/DDBJ whole genome shotgun (WGS) entry which is preliminary data.</text>
</comment>
<evidence type="ECO:0000256" key="2">
    <source>
        <dbReference type="ARBA" id="ARBA00004953"/>
    </source>
</evidence>
<dbReference type="UniPathway" id="UPA00148"/>
<dbReference type="AlphaFoldDB" id="A0A162T244"/>
<feature type="transmembrane region" description="Helical" evidence="9">
    <location>
        <begin position="53"/>
        <end position="75"/>
    </location>
</feature>
<dbReference type="GO" id="GO:0048472">
    <property type="term" value="F:threonine-phosphate decarboxylase activity"/>
    <property type="evidence" value="ECO:0007669"/>
    <property type="project" value="InterPro"/>
</dbReference>
<evidence type="ECO:0000256" key="1">
    <source>
        <dbReference type="ARBA" id="ARBA00004651"/>
    </source>
</evidence>
<comment type="similarity">
    <text evidence="3 9">Belongs to the CobD/CbiB family.</text>
</comment>
<protein>
    <recommendedName>
        <fullName evidence="9">Cobalamin biosynthesis protein CobD</fullName>
    </recommendedName>
</protein>
<dbReference type="GO" id="GO:0015420">
    <property type="term" value="F:ABC-type vitamin B12 transporter activity"/>
    <property type="evidence" value="ECO:0007669"/>
    <property type="project" value="UniProtKB-UniRule"/>
</dbReference>
<evidence type="ECO:0000256" key="4">
    <source>
        <dbReference type="ARBA" id="ARBA00022475"/>
    </source>
</evidence>
<comment type="subcellular location">
    <subcellularLocation>
        <location evidence="1 9">Cell membrane</location>
        <topology evidence="1 9">Multi-pass membrane protein</topology>
    </subcellularLocation>
</comment>
<dbReference type="EMBL" id="MWPS01000016">
    <property type="protein sequence ID" value="OPG16648.1"/>
    <property type="molecule type" value="Genomic_DNA"/>
</dbReference>
<evidence type="ECO:0000313" key="12">
    <source>
        <dbReference type="Proteomes" id="UP000077421"/>
    </source>
</evidence>
<feature type="transmembrane region" description="Helical" evidence="9">
    <location>
        <begin position="202"/>
        <end position="220"/>
    </location>
</feature>
<evidence type="ECO:0000256" key="7">
    <source>
        <dbReference type="ARBA" id="ARBA00022989"/>
    </source>
</evidence>
<evidence type="ECO:0000256" key="5">
    <source>
        <dbReference type="ARBA" id="ARBA00022573"/>
    </source>
</evidence>
<keyword evidence="8 9" id="KW-0472">Membrane</keyword>
<dbReference type="PANTHER" id="PTHR34308">
    <property type="entry name" value="COBALAMIN BIOSYNTHESIS PROTEIN CBIB"/>
    <property type="match status" value="1"/>
</dbReference>
<dbReference type="InterPro" id="IPR004485">
    <property type="entry name" value="Cobalamin_biosynth_CobD/CbiB"/>
</dbReference>
<evidence type="ECO:0000256" key="6">
    <source>
        <dbReference type="ARBA" id="ARBA00022692"/>
    </source>
</evidence>